<dbReference type="InterPro" id="IPR038475">
    <property type="entry name" value="RecG_C_sf"/>
</dbReference>
<comment type="caution">
    <text evidence="2">The sequence shown here is derived from an EMBL/GenBank/DDBJ whole genome shotgun (WGS) entry which is preliminary data.</text>
</comment>
<evidence type="ECO:0000259" key="1">
    <source>
        <dbReference type="Pfam" id="PF04326"/>
    </source>
</evidence>
<reference evidence="2 3" key="1">
    <citation type="submission" date="2018-10" db="EMBL/GenBank/DDBJ databases">
        <title>Isolation, diversity and antifungal activity of actinobacteria from wheat.</title>
        <authorList>
            <person name="Han C."/>
        </authorList>
    </citation>
    <scope>NUCLEOTIDE SEQUENCE [LARGE SCALE GENOMIC DNA]</scope>
    <source>
        <strain evidence="2 3">NEAU-YY56</strain>
    </source>
</reference>
<dbReference type="InterPro" id="IPR007421">
    <property type="entry name" value="Schlafen_AlbA_2_dom"/>
</dbReference>
<dbReference type="Gene3D" id="6.10.10.130">
    <property type="match status" value="1"/>
</dbReference>
<dbReference type="Gene3D" id="3.30.950.30">
    <property type="entry name" value="Schlafen, AAA domain"/>
    <property type="match status" value="1"/>
</dbReference>
<dbReference type="EMBL" id="RFFI01000001">
    <property type="protein sequence ID" value="RMI14417.1"/>
    <property type="molecule type" value="Genomic_DNA"/>
</dbReference>
<proteinExistence type="predicted"/>
<dbReference type="Pfam" id="PF13749">
    <property type="entry name" value="HATPase_c_4"/>
    <property type="match status" value="1"/>
</dbReference>
<protein>
    <recommendedName>
        <fullName evidence="1">Schlafen AlbA-2 domain-containing protein</fullName>
    </recommendedName>
</protein>
<keyword evidence="3" id="KW-1185">Reference proteome</keyword>
<name>A0A3M2JK03_9CELL</name>
<dbReference type="Gene3D" id="3.30.565.60">
    <property type="match status" value="1"/>
</dbReference>
<dbReference type="PANTHER" id="PTHR30595:SF6">
    <property type="entry name" value="SCHLAFEN ALBA-2 DOMAIN-CONTAINING PROTEIN"/>
    <property type="match status" value="1"/>
</dbReference>
<organism evidence="2 3">
    <name type="scientific">Cellulomonas triticagri</name>
    <dbReference type="NCBI Taxonomy" id="2483352"/>
    <lineage>
        <taxon>Bacteria</taxon>
        <taxon>Bacillati</taxon>
        <taxon>Actinomycetota</taxon>
        <taxon>Actinomycetes</taxon>
        <taxon>Micrococcales</taxon>
        <taxon>Cellulomonadaceae</taxon>
        <taxon>Cellulomonas</taxon>
    </lineage>
</organism>
<feature type="domain" description="Schlafen AlbA-2" evidence="1">
    <location>
        <begin position="23"/>
        <end position="148"/>
    </location>
</feature>
<dbReference type="OrthoDB" id="9805115at2"/>
<dbReference type="PANTHER" id="PTHR30595">
    <property type="entry name" value="GLPR-RELATED TRANSCRIPTIONAL REPRESSOR"/>
    <property type="match status" value="1"/>
</dbReference>
<dbReference type="AlphaFoldDB" id="A0A3M2JK03"/>
<dbReference type="Proteomes" id="UP000269289">
    <property type="component" value="Unassembled WGS sequence"/>
</dbReference>
<gene>
    <name evidence="2" type="ORF">EBM89_00115</name>
</gene>
<sequence length="568" mass="61971">MKLDPVGPALERVLAGATADSLESPTLDFKRDPHTVTGRGASANPQARLVEVLVDAVICFANARGGRIVLGVDDKTPGPGAFFGTQADPTALRNRIYGNTRPQLTVPIEEVEFHGTRLLVITVPEGLDLVTDSKGKALGRDGTSCRPLTEEARRALAHERRNPDLTSRQSERVAADIAPGALAELRRLLGQLVDLRSQMADLDDASLLRALNLVDREGRLLVAGEILLCVPEHDVLDLMMRPAPGAEPSVRRFREPLVLLLPRVLDLVRSTIDPEVARVALSGGQEVALPDFSPIAVDEAVTNALVHRDYARHERTVVDHSPNVLRIWSPGGLPFGVTEDRLLSTVSTPRNVTLMTAMQQIGLAERASRGIDRMFREQVRVGQRVPVISADEYAVEVSFTSGAPNRAFAGYVASLPRALRENVDAMLALVHLCSRPTLSVTDGARLLQVTEVEAKDRIDSLASGPVPLVERDGDARRGVRWRLRPGVAASLGTAVRHRTRADSARPRVEAHLQEYGWITNRTIRNMFDLDVQQATQMLNELRSANVVVKDPDGPQRGPSIRWLPVSSS</sequence>
<dbReference type="InterPro" id="IPR038461">
    <property type="entry name" value="Schlafen_AlbA_2_dom_sf"/>
</dbReference>
<dbReference type="RefSeq" id="WP_122147432.1">
    <property type="nucleotide sequence ID" value="NZ_RFFI01000001.1"/>
</dbReference>
<evidence type="ECO:0000313" key="2">
    <source>
        <dbReference type="EMBL" id="RMI14417.1"/>
    </source>
</evidence>
<evidence type="ECO:0000313" key="3">
    <source>
        <dbReference type="Proteomes" id="UP000269289"/>
    </source>
</evidence>
<dbReference type="Pfam" id="PF04326">
    <property type="entry name" value="SLFN_AlbA_2"/>
    <property type="match status" value="1"/>
</dbReference>
<accession>A0A3M2JK03</accession>